<comment type="caution">
    <text evidence="1">The sequence shown here is derived from an EMBL/GenBank/DDBJ whole genome shotgun (WGS) entry which is preliminary data.</text>
</comment>
<evidence type="ECO:0000313" key="1">
    <source>
        <dbReference type="EMBL" id="CAH0055274.1"/>
    </source>
</evidence>
<feature type="non-terminal residue" evidence="1">
    <location>
        <position position="166"/>
    </location>
</feature>
<proteinExistence type="predicted"/>
<organism evidence="1 2">
    <name type="scientific">Clonostachys solani</name>
    <dbReference type="NCBI Taxonomy" id="160281"/>
    <lineage>
        <taxon>Eukaryota</taxon>
        <taxon>Fungi</taxon>
        <taxon>Dikarya</taxon>
        <taxon>Ascomycota</taxon>
        <taxon>Pezizomycotina</taxon>
        <taxon>Sordariomycetes</taxon>
        <taxon>Hypocreomycetidae</taxon>
        <taxon>Hypocreales</taxon>
        <taxon>Bionectriaceae</taxon>
        <taxon>Clonostachys</taxon>
    </lineage>
</organism>
<reference evidence="2" key="1">
    <citation type="submission" date="2019-06" db="EMBL/GenBank/DDBJ databases">
        <authorList>
            <person name="Broberg M."/>
        </authorList>
    </citation>
    <scope>NUCLEOTIDE SEQUENCE [LARGE SCALE GENOMIC DNA]</scope>
</reference>
<reference evidence="1 2" key="2">
    <citation type="submission" date="2021-10" db="EMBL/GenBank/DDBJ databases">
        <authorList>
            <person name="Piombo E."/>
        </authorList>
    </citation>
    <scope>NUCLEOTIDE SEQUENCE [LARGE SCALE GENOMIC DNA]</scope>
</reference>
<keyword evidence="2" id="KW-1185">Reference proteome</keyword>
<dbReference type="EMBL" id="CABFOC020000054">
    <property type="protein sequence ID" value="CAH0055274.1"/>
    <property type="molecule type" value="Genomic_DNA"/>
</dbReference>
<dbReference type="OrthoDB" id="411394at2759"/>
<evidence type="ECO:0000313" key="2">
    <source>
        <dbReference type="Proteomes" id="UP000775872"/>
    </source>
</evidence>
<dbReference type="Proteomes" id="UP000775872">
    <property type="component" value="Unassembled WGS sequence"/>
</dbReference>
<feature type="non-terminal residue" evidence="1">
    <location>
        <position position="1"/>
    </location>
</feature>
<gene>
    <name evidence="1" type="ORF">CSOL1703_00017180</name>
</gene>
<name>A0A9N9ZHL2_9HYPO</name>
<accession>A0A9N9ZHL2</accession>
<dbReference type="AlphaFoldDB" id="A0A9N9ZHL2"/>
<sequence length="166" mass="19241">ERKGSSIETICKESLDYSLRSPEDKETSVDVAYKESRRSIKRKREDDLDIRGSGGKNGIEVYKGEVEDDIEVCESESVSEDEGVEVEESEYRNGDERTKQRLNRMMNGKRPDLRCWMRILRSACHDLVYACLTVETDLSKTTTGNIYAYYKLLLEHLKHWIGFSDE</sequence>
<protein>
    <submittedName>
        <fullName evidence="1">Uncharacterized protein</fullName>
    </submittedName>
</protein>